<dbReference type="InterPro" id="IPR037066">
    <property type="entry name" value="Plug_dom_sf"/>
</dbReference>
<dbReference type="EMBL" id="JFYZ01000028">
    <property type="protein sequence ID" value="EZP79264.1"/>
    <property type="molecule type" value="Genomic_DNA"/>
</dbReference>
<geneLocation type="plasmid" evidence="14 17">
    <name>pSA1</name>
</geneLocation>
<evidence type="ECO:0000256" key="10">
    <source>
        <dbReference type="PROSITE-ProRule" id="PRU01360"/>
    </source>
</evidence>
<evidence type="ECO:0000313" key="15">
    <source>
        <dbReference type="EMBL" id="EZP79264.1"/>
    </source>
</evidence>
<dbReference type="RefSeq" id="WP_036528361.1">
    <property type="nucleotide sequence ID" value="NZ_CP017076.1"/>
</dbReference>
<dbReference type="Proteomes" id="UP000094626">
    <property type="component" value="Plasmid pSA1"/>
</dbReference>
<protein>
    <submittedName>
        <fullName evidence="14">TonB-dependent receptor</fullName>
    </submittedName>
    <submittedName>
        <fullName evidence="15">TonB-dependent siderophore receptor</fullName>
    </submittedName>
</protein>
<keyword evidence="17" id="KW-1185">Reference proteome</keyword>
<dbReference type="EMBL" id="CP017076">
    <property type="protein sequence ID" value="AOR79638.1"/>
    <property type="molecule type" value="Genomic_DNA"/>
</dbReference>
<gene>
    <name evidence="14" type="ORF">BES08_22875</name>
    <name evidence="15" type="ORF">BV97_04153</name>
</gene>
<keyword evidence="14" id="KW-0614">Plasmid</keyword>
<evidence type="ECO:0000256" key="2">
    <source>
        <dbReference type="ARBA" id="ARBA00009810"/>
    </source>
</evidence>
<feature type="domain" description="TonB-dependent receptor-like beta-barrel" evidence="12">
    <location>
        <begin position="221"/>
        <end position="669"/>
    </location>
</feature>
<dbReference type="GO" id="GO:0015344">
    <property type="term" value="F:siderophore uptake transmembrane transporter activity"/>
    <property type="evidence" value="ECO:0007669"/>
    <property type="project" value="TreeGrafter"/>
</dbReference>
<reference evidence="17" key="3">
    <citation type="journal article" date="2017" name="J. Biotechnol.">
        <title>Complete genome sequence of Novosphingobium resinovorum SA1, a versatile xenobiotic-degrading bacterium capable of utilizing sulfanilic acid.</title>
        <authorList>
            <person name="Hegedus B."/>
            <person name="Kos P.B."/>
            <person name="Balint B."/>
            <person name="Maroti G."/>
            <person name="Gan H.M."/>
            <person name="Perei K."/>
            <person name="Rakhely G."/>
        </authorList>
    </citation>
    <scope>NUCLEOTIDE SEQUENCE [LARGE SCALE GENOMIC DNA]</scope>
    <source>
        <strain evidence="17">SA1</strain>
    </source>
</reference>
<dbReference type="InterPro" id="IPR000531">
    <property type="entry name" value="Beta-barrel_TonB"/>
</dbReference>
<keyword evidence="6 11" id="KW-0798">TonB box</keyword>
<sequence length="700" mass="75863">MAQAVNGEPVAGQDIIVTARAAPVAIGADDRYQPTPDASTLRSSLPPLDVPQVVNIVSAQVLRDQKPRYLDDALSNVSGITQGNTLAGTQDTIMKRGFGGNRDGSIQHNGMPLVQGRGFNAAAQSVEVLKGPSSLLYGIMDPGGVINVVSKKPQLNARTVVSLTGSTYANARNGYGATLDTTGPIGGTGLAYRLIVDHVNEDYWRNFGKRRETLIAPSLAYYGATTQVVLWYEYRDFLAPFDRGTALDPATLKPLDIPRTRRLDEPFNAMNGQSHLAQMSADQQLGGGWAAHLSLSYNEETYDANQLRVNGVNTARGTLLRSNDATHGALSTDYYGTAYIDGSVNLLGMRHDLQVGVEAESRKIYRKDLLRQATTSTFSYLNPVYGLEQPSSTVSASDSEQTDKLRNYSAFLQDTLHLTDRLIVVGGARVLHWSQIAGRGRPFKQNTDTNDTVVLPRAGLVYKWTPTFSLYGSYSQSLKPASTIAPLSAGVVLDSGFAPERARSWEVGAKIDIPGRITGTLALFDIHKRNVLVSQFNDQTKQTDYRTAGAARARGVELDLAGQILPQLSAIGSFAYLDGKTTEDPVFAGNLLWNAAKYTASLSGVYDFGEIVGNDRLRVGGGPHYVGRRAGDSANSFFLPSYVTADGFITYDTQIAGHKLGLQFNVKNIFDKTYYPSAVNSYFVSIGDTRRFSLAASLEF</sequence>
<accession>A0A031JQU2</accession>
<keyword evidence="7 10" id="KW-0472">Membrane</keyword>
<evidence type="ECO:0000259" key="13">
    <source>
        <dbReference type="Pfam" id="PF07715"/>
    </source>
</evidence>
<evidence type="ECO:0000256" key="11">
    <source>
        <dbReference type="RuleBase" id="RU003357"/>
    </source>
</evidence>
<comment type="similarity">
    <text evidence="2 10 11">Belongs to the TonB-dependent receptor family.</text>
</comment>
<keyword evidence="5 10" id="KW-0812">Transmembrane</keyword>
<dbReference type="CDD" id="cd01347">
    <property type="entry name" value="ligand_gated_channel"/>
    <property type="match status" value="1"/>
</dbReference>
<organism evidence="15 16">
    <name type="scientific">Novosphingobium resinovorum</name>
    <dbReference type="NCBI Taxonomy" id="158500"/>
    <lineage>
        <taxon>Bacteria</taxon>
        <taxon>Pseudomonadati</taxon>
        <taxon>Pseudomonadota</taxon>
        <taxon>Alphaproteobacteria</taxon>
        <taxon>Sphingomonadales</taxon>
        <taxon>Sphingomonadaceae</taxon>
        <taxon>Novosphingobium</taxon>
    </lineage>
</organism>
<keyword evidence="4 10" id="KW-1134">Transmembrane beta strand</keyword>
<dbReference type="Proteomes" id="UP000024329">
    <property type="component" value="Unassembled WGS sequence"/>
</dbReference>
<name>A0A031JQU2_9SPHN</name>
<dbReference type="Gene3D" id="2.40.170.20">
    <property type="entry name" value="TonB-dependent receptor, beta-barrel domain"/>
    <property type="match status" value="1"/>
</dbReference>
<evidence type="ECO:0000256" key="6">
    <source>
        <dbReference type="ARBA" id="ARBA00023077"/>
    </source>
</evidence>
<evidence type="ECO:0000256" key="1">
    <source>
        <dbReference type="ARBA" id="ARBA00004571"/>
    </source>
</evidence>
<comment type="subcellular location">
    <subcellularLocation>
        <location evidence="1 10">Cell outer membrane</location>
        <topology evidence="1 10">Multi-pass membrane protein</topology>
    </subcellularLocation>
</comment>
<dbReference type="GO" id="GO:0038023">
    <property type="term" value="F:signaling receptor activity"/>
    <property type="evidence" value="ECO:0007669"/>
    <property type="project" value="InterPro"/>
</dbReference>
<keyword evidence="3 10" id="KW-0813">Transport</keyword>
<dbReference type="InterPro" id="IPR012910">
    <property type="entry name" value="Plug_dom"/>
</dbReference>
<dbReference type="GO" id="GO:0009279">
    <property type="term" value="C:cell outer membrane"/>
    <property type="evidence" value="ECO:0007669"/>
    <property type="project" value="UniProtKB-SubCell"/>
</dbReference>
<feature type="domain" description="TonB-dependent receptor plug" evidence="13">
    <location>
        <begin position="48"/>
        <end position="145"/>
    </location>
</feature>
<evidence type="ECO:0000256" key="4">
    <source>
        <dbReference type="ARBA" id="ARBA00022452"/>
    </source>
</evidence>
<evidence type="ECO:0000256" key="7">
    <source>
        <dbReference type="ARBA" id="ARBA00023136"/>
    </source>
</evidence>
<dbReference type="PROSITE" id="PS52016">
    <property type="entry name" value="TONB_DEPENDENT_REC_3"/>
    <property type="match status" value="1"/>
</dbReference>
<keyword evidence="9 10" id="KW-0998">Cell outer membrane</keyword>
<evidence type="ECO:0000256" key="9">
    <source>
        <dbReference type="ARBA" id="ARBA00023237"/>
    </source>
</evidence>
<evidence type="ECO:0000313" key="16">
    <source>
        <dbReference type="Proteomes" id="UP000024329"/>
    </source>
</evidence>
<dbReference type="NCBIfam" id="TIGR01783">
    <property type="entry name" value="TonB-siderophor"/>
    <property type="match status" value="1"/>
</dbReference>
<dbReference type="PANTHER" id="PTHR32552:SF85">
    <property type="entry name" value="BLL7968 PROTEIN"/>
    <property type="match status" value="1"/>
</dbReference>
<dbReference type="InterPro" id="IPR039426">
    <property type="entry name" value="TonB-dep_rcpt-like"/>
</dbReference>
<evidence type="ECO:0000259" key="12">
    <source>
        <dbReference type="Pfam" id="PF00593"/>
    </source>
</evidence>
<keyword evidence="8 15" id="KW-0675">Receptor</keyword>
<dbReference type="eggNOG" id="COG4773">
    <property type="taxonomic scope" value="Bacteria"/>
</dbReference>
<dbReference type="Gene3D" id="2.170.130.10">
    <property type="entry name" value="TonB-dependent receptor, plug domain"/>
    <property type="match status" value="1"/>
</dbReference>
<dbReference type="InterPro" id="IPR036942">
    <property type="entry name" value="Beta-barrel_TonB_sf"/>
</dbReference>
<evidence type="ECO:0000256" key="3">
    <source>
        <dbReference type="ARBA" id="ARBA00022448"/>
    </source>
</evidence>
<evidence type="ECO:0000256" key="8">
    <source>
        <dbReference type="ARBA" id="ARBA00023170"/>
    </source>
</evidence>
<dbReference type="OrthoDB" id="9760333at2"/>
<dbReference type="Pfam" id="PF07715">
    <property type="entry name" value="Plug"/>
    <property type="match status" value="1"/>
</dbReference>
<dbReference type="KEGG" id="nre:BES08_22875"/>
<reference evidence="14" key="2">
    <citation type="submission" date="2016-08" db="EMBL/GenBank/DDBJ databases">
        <authorList>
            <person name="Seilhamer J.J."/>
        </authorList>
    </citation>
    <scope>NUCLEOTIDE SEQUENCE [LARGE SCALE GENOMIC DNA]</scope>
    <source>
        <strain evidence="14">SA1</strain>
        <plasmid evidence="14">pSA1</plasmid>
    </source>
</reference>
<evidence type="ECO:0000313" key="17">
    <source>
        <dbReference type="Proteomes" id="UP000094626"/>
    </source>
</evidence>
<proteinExistence type="inferred from homology"/>
<dbReference type="InterPro" id="IPR010105">
    <property type="entry name" value="TonB_sidphr_rcpt"/>
</dbReference>
<dbReference type="PATRIC" id="fig|158500.4.peg.4222"/>
<dbReference type="AlphaFoldDB" id="A0A031JQU2"/>
<dbReference type="PANTHER" id="PTHR32552">
    <property type="entry name" value="FERRICHROME IRON RECEPTOR-RELATED"/>
    <property type="match status" value="1"/>
</dbReference>
<evidence type="ECO:0000313" key="14">
    <source>
        <dbReference type="EMBL" id="AOR79638.1"/>
    </source>
</evidence>
<reference evidence="15 16" key="1">
    <citation type="submission" date="2014-03" db="EMBL/GenBank/DDBJ databases">
        <title>Whole genome sequence of Novosphingobium resinovorum KF1.</title>
        <authorList>
            <person name="Gan H.M."/>
            <person name="Gan H.Y."/>
            <person name="Chew T.H."/>
            <person name="Savka M.A."/>
        </authorList>
    </citation>
    <scope>NUCLEOTIDE SEQUENCE [LARGE SCALE GENOMIC DNA]</scope>
    <source>
        <strain evidence="15 16">KF1</strain>
    </source>
</reference>
<dbReference type="GO" id="GO:0015891">
    <property type="term" value="P:siderophore transport"/>
    <property type="evidence" value="ECO:0007669"/>
    <property type="project" value="InterPro"/>
</dbReference>
<evidence type="ECO:0000256" key="5">
    <source>
        <dbReference type="ARBA" id="ARBA00022692"/>
    </source>
</evidence>
<dbReference type="Pfam" id="PF00593">
    <property type="entry name" value="TonB_dep_Rec_b-barrel"/>
    <property type="match status" value="1"/>
</dbReference>
<dbReference type="SUPFAM" id="SSF56935">
    <property type="entry name" value="Porins"/>
    <property type="match status" value="1"/>
</dbReference>